<name>A0ABD5J905_9ACTN</name>
<dbReference type="InterPro" id="IPR013022">
    <property type="entry name" value="Xyl_isomerase-like_TIM-brl"/>
</dbReference>
<feature type="compositionally biased region" description="Low complexity" evidence="1">
    <location>
        <begin position="65"/>
        <end position="78"/>
    </location>
</feature>
<feature type="compositionally biased region" description="Low complexity" evidence="1">
    <location>
        <begin position="1"/>
        <end position="23"/>
    </location>
</feature>
<proteinExistence type="predicted"/>
<dbReference type="AlphaFoldDB" id="A0ABD5J905"/>
<dbReference type="EMBL" id="JAZBJQ010000009">
    <property type="protein sequence ID" value="MEE4584515.1"/>
    <property type="molecule type" value="Genomic_DNA"/>
</dbReference>
<feature type="domain" description="Xylose isomerase-like TIM barrel" evidence="2">
    <location>
        <begin position="90"/>
        <end position="230"/>
    </location>
</feature>
<keyword evidence="3" id="KW-0413">Isomerase</keyword>
<evidence type="ECO:0000259" key="2">
    <source>
        <dbReference type="Pfam" id="PF01261"/>
    </source>
</evidence>
<evidence type="ECO:0000313" key="3">
    <source>
        <dbReference type="EMBL" id="MEE4584515.1"/>
    </source>
</evidence>
<dbReference type="InterPro" id="IPR036237">
    <property type="entry name" value="Xyl_isomerase-like_sf"/>
</dbReference>
<feature type="compositionally biased region" description="Basic residues" evidence="1">
    <location>
        <begin position="36"/>
        <end position="57"/>
    </location>
</feature>
<dbReference type="Gene3D" id="3.20.20.150">
    <property type="entry name" value="Divalent-metal-dependent TIM barrel enzymes"/>
    <property type="match status" value="1"/>
</dbReference>
<dbReference type="Proteomes" id="UP001354649">
    <property type="component" value="Unassembled WGS sequence"/>
</dbReference>
<sequence>MRRGPRPQASSARPARRAISPPATNAESGPANGGSARRRRVPPGGLRRRPHPYHRLRWSAPRWSAGRVATGAGSAAAPPRRRAGRCGGPPPSWTTEEENRTLMRYTLQEAAPVAEPRGIAIAVETHGEYTATPERLDRHRGLIEGPALTIHLDTGNSYLSGNDPHAWLETIVGRATHPPTKDISHEEAARYRAKFRGTLGCACGEGVIAWERIVSTLATADHDVVHFVECASLEAATKSYAYLSELIGAHAP</sequence>
<accession>A0ABD5J905</accession>
<protein>
    <submittedName>
        <fullName evidence="3">Sugar phosphate isomerase/epimerase</fullName>
    </submittedName>
</protein>
<gene>
    <name evidence="3" type="ORF">V2K49_15310</name>
</gene>
<evidence type="ECO:0000256" key="1">
    <source>
        <dbReference type="SAM" id="MobiDB-lite"/>
    </source>
</evidence>
<organism evidence="3 4">
    <name type="scientific">Streptomyces antimycoticus</name>
    <dbReference type="NCBI Taxonomy" id="68175"/>
    <lineage>
        <taxon>Bacteria</taxon>
        <taxon>Bacillati</taxon>
        <taxon>Actinomycetota</taxon>
        <taxon>Actinomycetes</taxon>
        <taxon>Kitasatosporales</taxon>
        <taxon>Streptomycetaceae</taxon>
        <taxon>Streptomyces</taxon>
        <taxon>Streptomyces violaceusniger group</taxon>
    </lineage>
</organism>
<dbReference type="SUPFAM" id="SSF51658">
    <property type="entry name" value="Xylose isomerase-like"/>
    <property type="match status" value="1"/>
</dbReference>
<dbReference type="GO" id="GO:0016853">
    <property type="term" value="F:isomerase activity"/>
    <property type="evidence" value="ECO:0007669"/>
    <property type="project" value="UniProtKB-KW"/>
</dbReference>
<feature type="region of interest" description="Disordered" evidence="1">
    <location>
        <begin position="1"/>
        <end position="96"/>
    </location>
</feature>
<comment type="caution">
    <text evidence="3">The sequence shown here is derived from an EMBL/GenBank/DDBJ whole genome shotgun (WGS) entry which is preliminary data.</text>
</comment>
<dbReference type="Pfam" id="PF01261">
    <property type="entry name" value="AP_endonuc_2"/>
    <property type="match status" value="1"/>
</dbReference>
<reference evidence="3 4" key="1">
    <citation type="submission" date="2023-11" db="EMBL/GenBank/DDBJ databases">
        <title>30 novel species of actinomycetes from the DSMZ collection.</title>
        <authorList>
            <person name="Nouioui I."/>
        </authorList>
    </citation>
    <scope>NUCLEOTIDE SEQUENCE [LARGE SCALE GENOMIC DNA]</scope>
    <source>
        <strain evidence="3 4">DSM 41602</strain>
    </source>
</reference>
<evidence type="ECO:0000313" key="4">
    <source>
        <dbReference type="Proteomes" id="UP001354649"/>
    </source>
</evidence>